<reference evidence="2 3" key="2">
    <citation type="journal article" date="2011" name="Stand. Genomic Sci.">
        <title>Complete genome sequence of Truepera radiovictrix type strain (RQ-24).</title>
        <authorList>
            <person name="Ivanova N."/>
            <person name="Rohde C."/>
            <person name="Munk C."/>
            <person name="Nolan M."/>
            <person name="Lucas S."/>
            <person name="Del Rio T.G."/>
            <person name="Tice H."/>
            <person name="Deshpande S."/>
            <person name="Cheng J.F."/>
            <person name="Tapia R."/>
            <person name="Han C."/>
            <person name="Goodwin L."/>
            <person name="Pitluck S."/>
            <person name="Liolios K."/>
            <person name="Mavromatis K."/>
            <person name="Mikhailova N."/>
            <person name="Pati A."/>
            <person name="Chen A."/>
            <person name="Palaniappan K."/>
            <person name="Land M."/>
            <person name="Hauser L."/>
            <person name="Chang Y.J."/>
            <person name="Jeffries C.D."/>
            <person name="Brambilla E."/>
            <person name="Rohde M."/>
            <person name="Goker M."/>
            <person name="Tindall B.J."/>
            <person name="Woyke T."/>
            <person name="Bristow J."/>
            <person name="Eisen J.A."/>
            <person name="Markowitz V."/>
            <person name="Hugenholtz P."/>
            <person name="Kyrpides N.C."/>
            <person name="Klenk H.P."/>
            <person name="Lapidus A."/>
        </authorList>
    </citation>
    <scope>NUCLEOTIDE SEQUENCE [LARGE SCALE GENOMIC DNA]</scope>
    <source>
        <strain evidence="3">DSM 17093 / CIP 108686 / LMG 22925 / RQ-24</strain>
    </source>
</reference>
<dbReference type="HOGENOM" id="CLU_124878_0_0_0"/>
<accession>D7CU41</accession>
<dbReference type="Pfam" id="PF00196">
    <property type="entry name" value="GerE"/>
    <property type="match status" value="1"/>
</dbReference>
<dbReference type="GO" id="GO:0006355">
    <property type="term" value="P:regulation of DNA-templated transcription"/>
    <property type="evidence" value="ECO:0007669"/>
    <property type="project" value="InterPro"/>
</dbReference>
<dbReference type="STRING" id="649638.Trad_0805"/>
<dbReference type="SMART" id="SM00421">
    <property type="entry name" value="HTH_LUXR"/>
    <property type="match status" value="1"/>
</dbReference>
<keyword evidence="3" id="KW-1185">Reference proteome</keyword>
<dbReference type="EMBL" id="CP002049">
    <property type="protein sequence ID" value="ADI13939.1"/>
    <property type="molecule type" value="Genomic_DNA"/>
</dbReference>
<sequence length="182" mass="19627">MHGADASPPLRVLSGNALLGELLETFLTQQGRNGLRVTVILDAPWGYAYTAFEGAPQGRSTLIVTDNPCGEAWEDLWDLAPTALIAQQLSPGALLPTIDQTVRGQRLRLTPFYETPLTKTERRVLRLCATLGDLRAVGDAVGVSSGTLKNHLSSIYGKLGLRGLTDLRPYYFGGVTPADPRP</sequence>
<dbReference type="GO" id="GO:0003677">
    <property type="term" value="F:DNA binding"/>
    <property type="evidence" value="ECO:0007669"/>
    <property type="project" value="InterPro"/>
</dbReference>
<dbReference type="eggNOG" id="COG2197">
    <property type="taxonomic scope" value="Bacteria"/>
</dbReference>
<feature type="domain" description="HTH luxR-type" evidence="1">
    <location>
        <begin position="114"/>
        <end position="171"/>
    </location>
</feature>
<protein>
    <submittedName>
        <fullName evidence="2">Transcriptional regulator, LuxR family</fullName>
    </submittedName>
</protein>
<name>D7CU41_TRURR</name>
<evidence type="ECO:0000313" key="3">
    <source>
        <dbReference type="Proteomes" id="UP000000379"/>
    </source>
</evidence>
<dbReference type="Proteomes" id="UP000000379">
    <property type="component" value="Chromosome"/>
</dbReference>
<proteinExistence type="predicted"/>
<dbReference type="SUPFAM" id="SSF46894">
    <property type="entry name" value="C-terminal effector domain of the bipartite response regulators"/>
    <property type="match status" value="1"/>
</dbReference>
<dbReference type="InterPro" id="IPR000792">
    <property type="entry name" value="Tscrpt_reg_LuxR_C"/>
</dbReference>
<dbReference type="InterPro" id="IPR036388">
    <property type="entry name" value="WH-like_DNA-bd_sf"/>
</dbReference>
<evidence type="ECO:0000313" key="2">
    <source>
        <dbReference type="EMBL" id="ADI13939.1"/>
    </source>
</evidence>
<reference evidence="3" key="1">
    <citation type="submission" date="2010-05" db="EMBL/GenBank/DDBJ databases">
        <title>The complete genome of Truepera radiovictris DSM 17093.</title>
        <authorList>
            <consortium name="US DOE Joint Genome Institute (JGI-PGF)"/>
            <person name="Lucas S."/>
            <person name="Copeland A."/>
            <person name="Lapidus A."/>
            <person name="Glavina del Rio T."/>
            <person name="Dalin E."/>
            <person name="Tice H."/>
            <person name="Bruce D."/>
            <person name="Goodwin L."/>
            <person name="Pitluck S."/>
            <person name="Kyrpides N."/>
            <person name="Mavromatis K."/>
            <person name="Ovchinnikova G."/>
            <person name="Munk A.C."/>
            <person name="Detter J.C."/>
            <person name="Han C."/>
            <person name="Tapia R."/>
            <person name="Land M."/>
            <person name="Hauser L."/>
            <person name="Markowitz V."/>
            <person name="Cheng J.-F."/>
            <person name="Hugenholtz P."/>
            <person name="Woyke T."/>
            <person name="Wu D."/>
            <person name="Tindall B."/>
            <person name="Pomrenke H.G."/>
            <person name="Brambilla E."/>
            <person name="Klenk H.-P."/>
            <person name="Eisen J.A."/>
        </authorList>
    </citation>
    <scope>NUCLEOTIDE SEQUENCE [LARGE SCALE GENOMIC DNA]</scope>
    <source>
        <strain evidence="3">DSM 17093 / CIP 108686 / LMG 22925 / RQ-24</strain>
    </source>
</reference>
<gene>
    <name evidence="2" type="ordered locus">Trad_0805</name>
</gene>
<organism evidence="2 3">
    <name type="scientific">Truepera radiovictrix (strain DSM 17093 / CIP 108686 / LMG 22925 / RQ-24)</name>
    <dbReference type="NCBI Taxonomy" id="649638"/>
    <lineage>
        <taxon>Bacteria</taxon>
        <taxon>Thermotogati</taxon>
        <taxon>Deinococcota</taxon>
        <taxon>Deinococci</taxon>
        <taxon>Trueperales</taxon>
        <taxon>Trueperaceae</taxon>
        <taxon>Truepera</taxon>
    </lineage>
</organism>
<dbReference type="KEGG" id="tra:Trad_0805"/>
<dbReference type="OrthoDB" id="343383at2"/>
<dbReference type="RefSeq" id="WP_013177311.1">
    <property type="nucleotide sequence ID" value="NC_014221.1"/>
</dbReference>
<dbReference type="AlphaFoldDB" id="D7CU41"/>
<evidence type="ECO:0000259" key="1">
    <source>
        <dbReference type="SMART" id="SM00421"/>
    </source>
</evidence>
<dbReference type="Gene3D" id="1.10.10.10">
    <property type="entry name" value="Winged helix-like DNA-binding domain superfamily/Winged helix DNA-binding domain"/>
    <property type="match status" value="1"/>
</dbReference>
<dbReference type="InterPro" id="IPR016032">
    <property type="entry name" value="Sig_transdc_resp-reg_C-effctor"/>
</dbReference>